<evidence type="ECO:0000313" key="2">
    <source>
        <dbReference type="Proteomes" id="UP000234752"/>
    </source>
</evidence>
<evidence type="ECO:0000313" key="1">
    <source>
        <dbReference type="EMBL" id="AUN32729.1"/>
    </source>
</evidence>
<gene>
    <name evidence="1" type="ORF">C0V82_20680</name>
</gene>
<dbReference type="EMBL" id="CP025612">
    <property type="protein sequence ID" value="AUN32729.1"/>
    <property type="molecule type" value="Genomic_DNA"/>
</dbReference>
<accession>A0A2K9NI24</accession>
<dbReference type="OrthoDB" id="7472484at2"/>
<protein>
    <submittedName>
        <fullName evidence="1">Uncharacterized protein</fullName>
    </submittedName>
</protein>
<name>A0A2K9NI24_9PROT</name>
<dbReference type="RefSeq" id="WP_102114261.1">
    <property type="nucleotide sequence ID" value="NZ_BMGN01000010.1"/>
</dbReference>
<keyword evidence="2" id="KW-1185">Reference proteome</keyword>
<dbReference type="AlphaFoldDB" id="A0A2K9NI24"/>
<proteinExistence type="predicted"/>
<reference evidence="1 2" key="1">
    <citation type="submission" date="2017-12" db="EMBL/GenBank/DDBJ databases">
        <title>Genomes of bacteria within cyanobacterial aggregates.</title>
        <authorList>
            <person name="Cai H."/>
        </authorList>
    </citation>
    <scope>NUCLEOTIDE SEQUENCE [LARGE SCALE GENOMIC DNA]</scope>
    <source>
        <strain evidence="1 2">TH16</strain>
    </source>
</reference>
<dbReference type="Proteomes" id="UP000234752">
    <property type="component" value="Chromosome eg_2"/>
</dbReference>
<sequence length="121" mass="13668">MSFIAAHPQAAIDRFDALVDDVRTEFGSDGLMANVERFISAERPEFIWDGRFQEHYLGEWMGDDDGAQGLHCILILSHFRSEFIVASCVVDGDERLHSMTRQRAYATRDAAEKAFQSAIGR</sequence>
<organism evidence="1 2">
    <name type="scientific">Niveispirillum cyanobacteriorum</name>
    <dbReference type="NCBI Taxonomy" id="1612173"/>
    <lineage>
        <taxon>Bacteria</taxon>
        <taxon>Pseudomonadati</taxon>
        <taxon>Pseudomonadota</taxon>
        <taxon>Alphaproteobacteria</taxon>
        <taxon>Rhodospirillales</taxon>
        <taxon>Azospirillaceae</taxon>
        <taxon>Niveispirillum</taxon>
    </lineage>
</organism>
<dbReference type="KEGG" id="ncb:C0V82_20680"/>